<feature type="repeat" description="TPR" evidence="1">
    <location>
        <begin position="259"/>
        <end position="292"/>
    </location>
</feature>
<dbReference type="RefSeq" id="WP_068008334.1">
    <property type="nucleotide sequence ID" value="NZ_FOFM01000004.1"/>
</dbReference>
<accession>A0A165WNA3</accession>
<dbReference type="EMBL" id="LMCB01000044">
    <property type="protein sequence ID" value="KZL16725.1"/>
    <property type="molecule type" value="Genomic_DNA"/>
</dbReference>
<dbReference type="OrthoDB" id="6193797at2"/>
<keyword evidence="1" id="KW-0802">TPR repeat</keyword>
<comment type="caution">
    <text evidence="2">The sequence shown here is derived from an EMBL/GenBank/DDBJ whole genome shotgun (WGS) entry which is preliminary data.</text>
</comment>
<gene>
    <name evidence="2" type="ORF">PsAD2_03342</name>
</gene>
<dbReference type="Proteomes" id="UP000076577">
    <property type="component" value="Unassembled WGS sequence"/>
</dbReference>
<dbReference type="Gene3D" id="1.25.40.10">
    <property type="entry name" value="Tetratricopeptide repeat domain"/>
    <property type="match status" value="2"/>
</dbReference>
<dbReference type="STRING" id="989403.SAMN05421798_104168"/>
<dbReference type="InterPro" id="IPR029058">
    <property type="entry name" value="AB_hydrolase_fold"/>
</dbReference>
<dbReference type="InterPro" id="IPR011990">
    <property type="entry name" value="TPR-like_helical_dom_sf"/>
</dbReference>
<reference evidence="2 3" key="1">
    <citation type="journal article" date="2016" name="Front. Microbiol.">
        <title>Comparative Genomic Analysis Reveals a Diverse Repertoire of Genes Involved in Prokaryote-Eukaryote Interactions within the Pseudovibrio Genus.</title>
        <authorList>
            <person name="Romano S."/>
            <person name="Fernandez-Guerra A."/>
            <person name="Reen F.J."/>
            <person name="Glockner F.O."/>
            <person name="Crowley S.P."/>
            <person name="O'Sullivan O."/>
            <person name="Cotter P.D."/>
            <person name="Adams C."/>
            <person name="Dobson A.D."/>
            <person name="O'Gara F."/>
        </authorList>
    </citation>
    <scope>NUCLEOTIDE SEQUENCE [LARGE SCALE GENOMIC DNA]</scope>
    <source>
        <strain evidence="2 3">Ad2</strain>
    </source>
</reference>
<dbReference type="SMART" id="SM00028">
    <property type="entry name" value="TPR"/>
    <property type="match status" value="4"/>
</dbReference>
<organism evidence="2 3">
    <name type="scientific">Pseudovibrio axinellae</name>
    <dbReference type="NCBI Taxonomy" id="989403"/>
    <lineage>
        <taxon>Bacteria</taxon>
        <taxon>Pseudomonadati</taxon>
        <taxon>Pseudomonadota</taxon>
        <taxon>Alphaproteobacteria</taxon>
        <taxon>Hyphomicrobiales</taxon>
        <taxon>Stappiaceae</taxon>
        <taxon>Pseudovibrio</taxon>
    </lineage>
</organism>
<dbReference type="PATRIC" id="fig|989403.3.peg.3592"/>
<dbReference type="SUPFAM" id="SSF53474">
    <property type="entry name" value="alpha/beta-Hydrolases"/>
    <property type="match status" value="1"/>
</dbReference>
<dbReference type="SUPFAM" id="SSF48452">
    <property type="entry name" value="TPR-like"/>
    <property type="match status" value="1"/>
</dbReference>
<dbReference type="InterPro" id="IPR019734">
    <property type="entry name" value="TPR_rpt"/>
</dbReference>
<dbReference type="AlphaFoldDB" id="A0A165WNA3"/>
<evidence type="ECO:0000313" key="2">
    <source>
        <dbReference type="EMBL" id="KZL16725.1"/>
    </source>
</evidence>
<dbReference type="Pfam" id="PF13432">
    <property type="entry name" value="TPR_16"/>
    <property type="match status" value="1"/>
</dbReference>
<name>A0A165WNA3_9HYPH</name>
<dbReference type="PROSITE" id="PS50005">
    <property type="entry name" value="TPR"/>
    <property type="match status" value="1"/>
</dbReference>
<dbReference type="Gene3D" id="3.40.50.1820">
    <property type="entry name" value="alpha/beta hydrolase"/>
    <property type="match status" value="1"/>
</dbReference>
<evidence type="ECO:0000256" key="1">
    <source>
        <dbReference type="PROSITE-ProRule" id="PRU00339"/>
    </source>
</evidence>
<protein>
    <submittedName>
        <fullName evidence="2">Tetratricopeptide repeat protein</fullName>
    </submittedName>
</protein>
<evidence type="ECO:0000313" key="3">
    <source>
        <dbReference type="Proteomes" id="UP000076577"/>
    </source>
</evidence>
<proteinExistence type="predicted"/>
<keyword evidence="3" id="KW-1185">Reference proteome</keyword>
<sequence length="413" mass="46556">MLSKIDKIKVDDIDQLLFTKHTKGSSRLLIYFSSADAKNIQGVSKFSPYDTDILFVRDPRRGWYNLPIDGLSSDADELHDQLERRIGNYPRGSITTSGSSMGGYAALLFGIKLGVGRIVSVGPQIVLHPEIPHSPKIPVKYNDLSKLIETKTEKTQIDIWYGAESGLDLYNILRVRNTGSVRLHAVPGAMHNILSTFKRRGQMESFFEHTATGSNFSVPEQTVRNADIIVEAAHKFFREKNYQDTIDTLLPVADDICLSAVYFLIGNSHFRMAQYKKARVFFERAATVSTKNYDAHYYLGLALVKLGKDVAAERSFARGLETYPSPNGVRLAKLASAQYRIGSFEDAINNHLKVVELDSRQTKSHFELGVMFMKLGRDQEAMMHFSHHHKSQPDFLPTIRKLTQLRKKIASDA</sequence>